<evidence type="ECO:0000313" key="2">
    <source>
        <dbReference type="EMBL" id="KAJ8375958.1"/>
    </source>
</evidence>
<sequence>MSSDLRPSEETHRKRNRQKAVVASSRAERRNTGGWGMEHPGHSDRATEGGGSALKIFWAGLPNSYQMACRTWRCRCLQREGSASQTEALTQACRFGLHPLGLL</sequence>
<comment type="caution">
    <text evidence="2">The sequence shown here is derived from an EMBL/GenBank/DDBJ whole genome shotgun (WGS) entry which is preliminary data.</text>
</comment>
<dbReference type="EMBL" id="JAINUF010000002">
    <property type="protein sequence ID" value="KAJ8375958.1"/>
    <property type="molecule type" value="Genomic_DNA"/>
</dbReference>
<gene>
    <name evidence="2" type="ORF">SKAU_G00065380</name>
</gene>
<accession>A0A9Q1G6I5</accession>
<reference evidence="2" key="1">
    <citation type="journal article" date="2023" name="Science">
        <title>Genome structures resolve the early diversification of teleost fishes.</title>
        <authorList>
            <person name="Parey E."/>
            <person name="Louis A."/>
            <person name="Montfort J."/>
            <person name="Bouchez O."/>
            <person name="Roques C."/>
            <person name="Iampietro C."/>
            <person name="Lluch J."/>
            <person name="Castinel A."/>
            <person name="Donnadieu C."/>
            <person name="Desvignes T."/>
            <person name="Floi Bucao C."/>
            <person name="Jouanno E."/>
            <person name="Wen M."/>
            <person name="Mejri S."/>
            <person name="Dirks R."/>
            <person name="Jansen H."/>
            <person name="Henkel C."/>
            <person name="Chen W.J."/>
            <person name="Zahm M."/>
            <person name="Cabau C."/>
            <person name="Klopp C."/>
            <person name="Thompson A.W."/>
            <person name="Robinson-Rechavi M."/>
            <person name="Braasch I."/>
            <person name="Lecointre G."/>
            <person name="Bobe J."/>
            <person name="Postlethwait J.H."/>
            <person name="Berthelot C."/>
            <person name="Roest Crollius H."/>
            <person name="Guiguen Y."/>
        </authorList>
    </citation>
    <scope>NUCLEOTIDE SEQUENCE</scope>
    <source>
        <strain evidence="2">WJC10195</strain>
    </source>
</reference>
<evidence type="ECO:0000256" key="1">
    <source>
        <dbReference type="SAM" id="MobiDB-lite"/>
    </source>
</evidence>
<feature type="region of interest" description="Disordered" evidence="1">
    <location>
        <begin position="1"/>
        <end position="49"/>
    </location>
</feature>
<name>A0A9Q1G6I5_SYNKA</name>
<evidence type="ECO:0000313" key="3">
    <source>
        <dbReference type="Proteomes" id="UP001152622"/>
    </source>
</evidence>
<protein>
    <submittedName>
        <fullName evidence="2">Uncharacterized protein</fullName>
    </submittedName>
</protein>
<dbReference type="AlphaFoldDB" id="A0A9Q1G6I5"/>
<feature type="compositionally biased region" description="Basic and acidic residues" evidence="1">
    <location>
        <begin position="1"/>
        <end position="12"/>
    </location>
</feature>
<proteinExistence type="predicted"/>
<organism evidence="2 3">
    <name type="scientific">Synaphobranchus kaupii</name>
    <name type="common">Kaup's arrowtooth eel</name>
    <dbReference type="NCBI Taxonomy" id="118154"/>
    <lineage>
        <taxon>Eukaryota</taxon>
        <taxon>Metazoa</taxon>
        <taxon>Chordata</taxon>
        <taxon>Craniata</taxon>
        <taxon>Vertebrata</taxon>
        <taxon>Euteleostomi</taxon>
        <taxon>Actinopterygii</taxon>
        <taxon>Neopterygii</taxon>
        <taxon>Teleostei</taxon>
        <taxon>Anguilliformes</taxon>
        <taxon>Synaphobranchidae</taxon>
        <taxon>Synaphobranchus</taxon>
    </lineage>
</organism>
<keyword evidence="3" id="KW-1185">Reference proteome</keyword>
<dbReference type="Proteomes" id="UP001152622">
    <property type="component" value="Chromosome 2"/>
</dbReference>